<comment type="catalytic activity">
    <reaction evidence="5">
        <text>adenylyl-molybdopterin + molybdate = Mo-molybdopterin + AMP + H(+)</text>
        <dbReference type="Rhea" id="RHEA:35047"/>
        <dbReference type="ChEBI" id="CHEBI:15378"/>
        <dbReference type="ChEBI" id="CHEBI:36264"/>
        <dbReference type="ChEBI" id="CHEBI:62727"/>
        <dbReference type="ChEBI" id="CHEBI:71302"/>
        <dbReference type="ChEBI" id="CHEBI:456215"/>
        <dbReference type="EC" id="2.10.1.1"/>
    </reaction>
</comment>
<dbReference type="InterPro" id="IPR024370">
    <property type="entry name" value="PBP_domain"/>
</dbReference>
<comment type="pathway">
    <text evidence="2 6">Cofactor biosynthesis; molybdopterin biosynthesis.</text>
</comment>
<dbReference type="Gene3D" id="3.90.105.10">
    <property type="entry name" value="Molybdopterin biosynthesis moea protein, domain 2"/>
    <property type="match status" value="1"/>
</dbReference>
<dbReference type="EMBL" id="CP067420">
    <property type="protein sequence ID" value="QQP89266.1"/>
    <property type="molecule type" value="Genomic_DNA"/>
</dbReference>
<dbReference type="Gene3D" id="3.40.980.10">
    <property type="entry name" value="MoaB/Mog-like domain"/>
    <property type="match status" value="1"/>
</dbReference>
<evidence type="ECO:0000256" key="1">
    <source>
        <dbReference type="ARBA" id="ARBA00002901"/>
    </source>
</evidence>
<keyword evidence="6" id="KW-0460">Magnesium</keyword>
<dbReference type="SUPFAM" id="SSF53850">
    <property type="entry name" value="Periplasmic binding protein-like II"/>
    <property type="match status" value="1"/>
</dbReference>
<dbReference type="InterPro" id="IPR008284">
    <property type="entry name" value="MoCF_biosynth_CS"/>
</dbReference>
<proteinExistence type="inferred from homology"/>
<dbReference type="PANTHER" id="PTHR10192">
    <property type="entry name" value="MOLYBDOPTERIN BIOSYNTHESIS PROTEIN"/>
    <property type="match status" value="1"/>
</dbReference>
<dbReference type="SUPFAM" id="SSF63882">
    <property type="entry name" value="MoeA N-terminal region -like"/>
    <property type="match status" value="1"/>
</dbReference>
<dbReference type="SUPFAM" id="SSF53218">
    <property type="entry name" value="Molybdenum cofactor biosynthesis proteins"/>
    <property type="match status" value="1"/>
</dbReference>
<comment type="similarity">
    <text evidence="3 6">Belongs to the MoeA family.</text>
</comment>
<dbReference type="InterPro" id="IPR038987">
    <property type="entry name" value="MoeA-like"/>
</dbReference>
<accession>A0ABX7B839</accession>
<comment type="function">
    <text evidence="1 6">Catalyzes the insertion of molybdate into adenylated molybdopterin with the concomitant release of AMP.</text>
</comment>
<dbReference type="EC" id="2.10.1.1" evidence="6"/>
<dbReference type="Pfam" id="PF00994">
    <property type="entry name" value="MoCF_biosynth"/>
    <property type="match status" value="1"/>
</dbReference>
<dbReference type="Gene3D" id="2.170.190.11">
    <property type="entry name" value="Molybdopterin biosynthesis moea protein, domain 3"/>
    <property type="match status" value="1"/>
</dbReference>
<evidence type="ECO:0000256" key="4">
    <source>
        <dbReference type="ARBA" id="ARBA00023150"/>
    </source>
</evidence>
<dbReference type="NCBIfam" id="NF011068">
    <property type="entry name" value="PRK14498.1"/>
    <property type="match status" value="1"/>
</dbReference>
<keyword evidence="6" id="KW-0479">Metal-binding</keyword>
<dbReference type="InterPro" id="IPR036135">
    <property type="entry name" value="MoeA_linker/N_sf"/>
</dbReference>
<evidence type="ECO:0000256" key="2">
    <source>
        <dbReference type="ARBA" id="ARBA00005046"/>
    </source>
</evidence>
<dbReference type="PROSITE" id="PS01079">
    <property type="entry name" value="MOCF_BIOSYNTHESIS_2"/>
    <property type="match status" value="1"/>
</dbReference>
<feature type="domain" description="MoaB/Mog" evidence="7">
    <location>
        <begin position="228"/>
        <end position="367"/>
    </location>
</feature>
<dbReference type="Pfam" id="PF03453">
    <property type="entry name" value="MoeA_N"/>
    <property type="match status" value="1"/>
</dbReference>
<keyword evidence="4 6" id="KW-0501">Molybdenum cofactor biosynthesis</keyword>
<dbReference type="SMART" id="SM00852">
    <property type="entry name" value="MoCF_biosynth"/>
    <property type="match status" value="1"/>
</dbReference>
<reference evidence="8" key="1">
    <citation type="submission" date="2021-02" db="EMBL/GenBank/DDBJ databases">
        <title>Skermanella TT6 skin isolate.</title>
        <authorList>
            <person name="Lee K."/>
            <person name="Ganzorig M."/>
        </authorList>
    </citation>
    <scope>NUCLEOTIDE SEQUENCE</scope>
    <source>
        <strain evidence="8">TT6</strain>
    </source>
</reference>
<dbReference type="Gene3D" id="2.40.340.10">
    <property type="entry name" value="MoeA, C-terminal, domain IV"/>
    <property type="match status" value="1"/>
</dbReference>
<organism evidence="8 9">
    <name type="scientific">Skermanella cutis</name>
    <dbReference type="NCBI Taxonomy" id="2775420"/>
    <lineage>
        <taxon>Bacteria</taxon>
        <taxon>Pseudomonadati</taxon>
        <taxon>Pseudomonadota</taxon>
        <taxon>Alphaproteobacteria</taxon>
        <taxon>Rhodospirillales</taxon>
        <taxon>Azospirillaceae</taxon>
        <taxon>Skermanella</taxon>
    </lineage>
</organism>
<gene>
    <name evidence="8" type="ORF">IGS68_25295</name>
</gene>
<dbReference type="InterPro" id="IPR005110">
    <property type="entry name" value="MoeA_linker/N"/>
</dbReference>
<evidence type="ECO:0000313" key="8">
    <source>
        <dbReference type="EMBL" id="QQP89266.1"/>
    </source>
</evidence>
<name>A0ABX7B839_9PROT</name>
<dbReference type="InterPro" id="IPR036688">
    <property type="entry name" value="MoeA_C_domain_IV_sf"/>
</dbReference>
<dbReference type="Pfam" id="PF12727">
    <property type="entry name" value="PBP_like"/>
    <property type="match status" value="1"/>
</dbReference>
<sequence length="678" mass="70453">MSESDLRQKLRAAARQEQFLEVVGRDEATARFHRHLTLAPVGSETVPLSAALNRVLARDVVAGVDVPGFDRSGVDGFAVRSADTVGATEERPRVLTLNAEVLTPGQAPAMAVEPGTATLIATGGMVPRGADAVVMVEHTDVIDGAVIDGAVIDGAVIDGAVIDGADDAVRVEFHRPAAPGQFIAYAASDIARGETVLRAGRLLTSREIGVLAAIGRAEVEVCRRPRVAVLSTGDEIVAPGDPIVPGKVYDSNGAIVAAAVAELGGEPVPMGIRPDDEAALRDAVEQGLSGCDMMILSGGTSKGAGDLCYRVISRFTDPGIVVHGVALKPGKPLCLAVTGGKPLVVLPGFPTSAIFTFHEFVAPVIRALAGLPPERGETIPATLPIRLTSERGRTEFSMVSLVRTDAGLAAYPLAKGSGAVTAFSHADGFVAIPQHEEAVEAGTGVTVQLIGRGVEPADLVVIGSHCVGLDHLLGLLQRRGVTVKVLNVGSMGGLTAARRGECDLAPVHLMDPATGRYNEPFLAEGMTLLPGYRRLQGVLFRPGDVRFEGRDAAGAMADAAADPGCLMINRNPGSGTRILADRILAGARPAGYQAQAKSHNAVAAAVAQGRADWGLAIETVAADYGLGFLPLQPEHYDFVVPAGRLDRPAVHAFVALLADTEIRRWLEAKGFSAAPSPR</sequence>
<dbReference type="InterPro" id="IPR005111">
    <property type="entry name" value="MoeA_C_domain_IV"/>
</dbReference>
<dbReference type="Pfam" id="PF03454">
    <property type="entry name" value="MoeA_C"/>
    <property type="match status" value="1"/>
</dbReference>
<evidence type="ECO:0000256" key="3">
    <source>
        <dbReference type="ARBA" id="ARBA00010763"/>
    </source>
</evidence>
<evidence type="ECO:0000256" key="6">
    <source>
        <dbReference type="RuleBase" id="RU365090"/>
    </source>
</evidence>
<dbReference type="SUPFAM" id="SSF63867">
    <property type="entry name" value="MoeA C-terminal domain-like"/>
    <property type="match status" value="1"/>
</dbReference>
<dbReference type="NCBIfam" id="TIGR00177">
    <property type="entry name" value="molyb_syn"/>
    <property type="match status" value="1"/>
</dbReference>
<dbReference type="InterPro" id="IPR001453">
    <property type="entry name" value="MoaB/Mog_dom"/>
</dbReference>
<dbReference type="RefSeq" id="WP_201075301.1">
    <property type="nucleotide sequence ID" value="NZ_CP067420.1"/>
</dbReference>
<keyword evidence="6" id="KW-0808">Transferase</keyword>
<dbReference type="NCBIfam" id="NF045515">
    <property type="entry name" value="Glp_gephyrin"/>
    <property type="match status" value="1"/>
</dbReference>
<evidence type="ECO:0000313" key="9">
    <source>
        <dbReference type="Proteomes" id="UP000595197"/>
    </source>
</evidence>
<dbReference type="PANTHER" id="PTHR10192:SF5">
    <property type="entry name" value="GEPHYRIN"/>
    <property type="match status" value="1"/>
</dbReference>
<keyword evidence="9" id="KW-1185">Reference proteome</keyword>
<evidence type="ECO:0000259" key="7">
    <source>
        <dbReference type="SMART" id="SM00852"/>
    </source>
</evidence>
<dbReference type="InterPro" id="IPR036425">
    <property type="entry name" value="MoaB/Mog-like_dom_sf"/>
</dbReference>
<dbReference type="Proteomes" id="UP000595197">
    <property type="component" value="Chromosome"/>
</dbReference>
<keyword evidence="6" id="KW-0500">Molybdenum</keyword>
<comment type="cofactor">
    <cofactor evidence="6">
        <name>Mg(2+)</name>
        <dbReference type="ChEBI" id="CHEBI:18420"/>
    </cofactor>
</comment>
<evidence type="ECO:0000256" key="5">
    <source>
        <dbReference type="ARBA" id="ARBA00047317"/>
    </source>
</evidence>
<protein>
    <recommendedName>
        <fullName evidence="6">Molybdopterin molybdenumtransferase</fullName>
        <ecNumber evidence="6">2.10.1.1</ecNumber>
    </recommendedName>
</protein>
<dbReference type="CDD" id="cd00887">
    <property type="entry name" value="MoeA"/>
    <property type="match status" value="1"/>
</dbReference>